<dbReference type="CDD" id="cd03429">
    <property type="entry name" value="NUDIX_NADH_pyrophosphatase_Nudt13"/>
    <property type="match status" value="1"/>
</dbReference>
<evidence type="ECO:0000256" key="6">
    <source>
        <dbReference type="ARBA" id="ARBA00023027"/>
    </source>
</evidence>
<comment type="cofactor">
    <cofactor evidence="1">
        <name>Mg(2+)</name>
        <dbReference type="ChEBI" id="CHEBI:18420"/>
    </cofactor>
</comment>
<evidence type="ECO:0000256" key="1">
    <source>
        <dbReference type="ARBA" id="ARBA00001946"/>
    </source>
</evidence>
<evidence type="ECO:0000256" key="9">
    <source>
        <dbReference type="ARBA" id="ARBA00049264"/>
    </source>
</evidence>
<dbReference type="GO" id="GO:0046872">
    <property type="term" value="F:metal ion binding"/>
    <property type="evidence" value="ECO:0007669"/>
    <property type="project" value="UniProtKB-KW"/>
</dbReference>
<dbReference type="AlphaFoldDB" id="V9KUZ0"/>
<keyword evidence="3" id="KW-0479">Metal-binding</keyword>
<comment type="catalytic activity">
    <reaction evidence="8">
        <text>NAD(+) + H2O = beta-nicotinamide D-ribonucleotide + AMP + 2 H(+)</text>
        <dbReference type="Rhea" id="RHEA:11800"/>
        <dbReference type="ChEBI" id="CHEBI:14649"/>
        <dbReference type="ChEBI" id="CHEBI:15377"/>
        <dbReference type="ChEBI" id="CHEBI:15378"/>
        <dbReference type="ChEBI" id="CHEBI:57540"/>
        <dbReference type="ChEBI" id="CHEBI:456215"/>
        <dbReference type="EC" id="3.6.1.22"/>
    </reaction>
    <physiologicalReaction direction="left-to-right" evidence="8">
        <dbReference type="Rhea" id="RHEA:11801"/>
    </physiologicalReaction>
</comment>
<dbReference type="InterPro" id="IPR049734">
    <property type="entry name" value="NudC-like_C"/>
</dbReference>
<keyword evidence="4" id="KW-0378">Hydrolase</keyword>
<dbReference type="InterPro" id="IPR015797">
    <property type="entry name" value="NUDIX_hydrolase-like_dom_sf"/>
</dbReference>
<dbReference type="Pfam" id="PF09296">
    <property type="entry name" value="NUDIX-like"/>
    <property type="match status" value="1"/>
</dbReference>
<evidence type="ECO:0000256" key="5">
    <source>
        <dbReference type="ARBA" id="ARBA00022842"/>
    </source>
</evidence>
<keyword evidence="6" id="KW-0520">NAD</keyword>
<dbReference type="PROSITE" id="PS51462">
    <property type="entry name" value="NUDIX"/>
    <property type="match status" value="1"/>
</dbReference>
<evidence type="ECO:0000256" key="3">
    <source>
        <dbReference type="ARBA" id="ARBA00022723"/>
    </source>
</evidence>
<organism evidence="11">
    <name type="scientific">Callorhinchus milii</name>
    <name type="common">Ghost shark</name>
    <dbReference type="NCBI Taxonomy" id="7868"/>
    <lineage>
        <taxon>Eukaryota</taxon>
        <taxon>Metazoa</taxon>
        <taxon>Chordata</taxon>
        <taxon>Craniata</taxon>
        <taxon>Vertebrata</taxon>
        <taxon>Chondrichthyes</taxon>
        <taxon>Holocephali</taxon>
        <taxon>Chimaeriformes</taxon>
        <taxon>Callorhinchidae</taxon>
        <taxon>Callorhinchus</taxon>
    </lineage>
</organism>
<dbReference type="GO" id="GO:0016787">
    <property type="term" value="F:hydrolase activity"/>
    <property type="evidence" value="ECO:0007669"/>
    <property type="project" value="UniProtKB-KW"/>
</dbReference>
<dbReference type="InterPro" id="IPR020084">
    <property type="entry name" value="NUDIX_hydrolase_CS"/>
</dbReference>
<sequence length="339" mass="38492">MYLLLRNLKRLALPSSCRFISNYVSRMRHLFDLKENDEACRKALSSGSFLLFHSLSPLMQKTENKYTVPFVTASELYRILRKLGQKEKYLEESVLLGCTDSYLAQFALDLGIMEKAKAESLLQGTFVDLRKAFLLLDGKNAQMLSQAQALLRWHNTHLYCSKTGHPMQKNVSGSRRICSSNGTIYYPQMSPVIITLVSDGTRCLLARQEAFPSGMYSALAGFCDIGETVEQAVHREVAEEVGLEVSSSKYAASQHWPFPNSSLMIASHAMVQPGQIKITLNQFELEDARWFGAEELAEALRRERMPSKKEMGTIPFWIPPPWTIAHQLIKEWTQQKQLC</sequence>
<accession>V9KUZ0</accession>
<feature type="domain" description="Nudix hydrolase" evidence="10">
    <location>
        <begin position="187"/>
        <end position="313"/>
    </location>
</feature>
<dbReference type="PANTHER" id="PTHR11383:SF3">
    <property type="entry name" value="NAD(P)H PYROPHOSPHATASE NUDT13, MITOCHONDRIAL"/>
    <property type="match status" value="1"/>
</dbReference>
<comment type="catalytic activity">
    <reaction evidence="9">
        <text>NADH + H2O = reduced beta-nicotinamide D-ribonucleotide + AMP + 2 H(+)</text>
        <dbReference type="Rhea" id="RHEA:48868"/>
        <dbReference type="ChEBI" id="CHEBI:15377"/>
        <dbReference type="ChEBI" id="CHEBI:15378"/>
        <dbReference type="ChEBI" id="CHEBI:57945"/>
        <dbReference type="ChEBI" id="CHEBI:90832"/>
        <dbReference type="ChEBI" id="CHEBI:456215"/>
        <dbReference type="EC" id="3.6.1.22"/>
    </reaction>
    <physiologicalReaction direction="left-to-right" evidence="9">
        <dbReference type="Rhea" id="RHEA:48869"/>
    </physiologicalReaction>
</comment>
<dbReference type="InterPro" id="IPR000086">
    <property type="entry name" value="NUDIX_hydrolase_dom"/>
</dbReference>
<evidence type="ECO:0000256" key="7">
    <source>
        <dbReference type="ARBA" id="ARBA00047501"/>
    </source>
</evidence>
<dbReference type="InterPro" id="IPR015375">
    <property type="entry name" value="NADH_PPase-like_N"/>
</dbReference>
<dbReference type="Pfam" id="PF09297">
    <property type="entry name" value="Zn_ribbon_NUD"/>
    <property type="match status" value="1"/>
</dbReference>
<dbReference type="Pfam" id="PF00293">
    <property type="entry name" value="NUDIX"/>
    <property type="match status" value="1"/>
</dbReference>
<dbReference type="NCBIfam" id="NF001299">
    <property type="entry name" value="PRK00241.1"/>
    <property type="match status" value="1"/>
</dbReference>
<evidence type="ECO:0000313" key="11">
    <source>
        <dbReference type="EMBL" id="AFP02434.1"/>
    </source>
</evidence>
<dbReference type="SUPFAM" id="SSF55811">
    <property type="entry name" value="Nudix"/>
    <property type="match status" value="1"/>
</dbReference>
<evidence type="ECO:0000259" key="10">
    <source>
        <dbReference type="PROSITE" id="PS51462"/>
    </source>
</evidence>
<reference evidence="11" key="1">
    <citation type="journal article" date="2014" name="Nature">
        <title>Elephant shark genome provides unique insights into gnathostome evolution.</title>
        <authorList>
            <consortium name="International Elephant Shark Genome Sequencing Consortium"/>
            <person name="Venkatesh B."/>
            <person name="Lee A.P."/>
            <person name="Ravi V."/>
            <person name="Maurya A.K."/>
            <person name="Lian M.M."/>
            <person name="Swann J.B."/>
            <person name="Ohta Y."/>
            <person name="Flajnik M.F."/>
            <person name="Sutoh Y."/>
            <person name="Kasahara M."/>
            <person name="Hoon S."/>
            <person name="Gangu V."/>
            <person name="Roy S.W."/>
            <person name="Irimia M."/>
            <person name="Korzh V."/>
            <person name="Kondrychyn I."/>
            <person name="Lim Z.W."/>
            <person name="Tay B.H."/>
            <person name="Tohari S."/>
            <person name="Kong K.W."/>
            <person name="Ho S."/>
            <person name="Lorente-Galdos B."/>
            <person name="Quilez J."/>
            <person name="Marques-Bonet T."/>
            <person name="Raney B.J."/>
            <person name="Ingham P.W."/>
            <person name="Tay A."/>
            <person name="Hillier L.W."/>
            <person name="Minx P."/>
            <person name="Boehm T."/>
            <person name="Wilson R.K."/>
            <person name="Brenner S."/>
            <person name="Warren W.C."/>
        </authorList>
    </citation>
    <scope>NUCLEOTIDE SEQUENCE</scope>
    <source>
        <tissue evidence="11">Intestine</tissue>
    </source>
</reference>
<dbReference type="EMBL" id="JW869916">
    <property type="protein sequence ID" value="AFP02434.1"/>
    <property type="molecule type" value="mRNA"/>
</dbReference>
<evidence type="ECO:0000256" key="8">
    <source>
        <dbReference type="ARBA" id="ARBA00049196"/>
    </source>
</evidence>
<evidence type="ECO:0000256" key="4">
    <source>
        <dbReference type="ARBA" id="ARBA00022801"/>
    </source>
</evidence>
<proteinExistence type="evidence at transcript level"/>
<comment type="catalytic activity">
    <reaction evidence="7">
        <text>NADPH + H2O = reduced beta-nicotinamide D-ribonucleotide + adenosine 2',5'-bisphosphate + 2 H(+)</text>
        <dbReference type="Rhea" id="RHEA:60820"/>
        <dbReference type="ChEBI" id="CHEBI:15377"/>
        <dbReference type="ChEBI" id="CHEBI:15378"/>
        <dbReference type="ChEBI" id="CHEBI:57783"/>
        <dbReference type="ChEBI" id="CHEBI:90832"/>
        <dbReference type="ChEBI" id="CHEBI:194156"/>
    </reaction>
    <physiologicalReaction direction="left-to-right" evidence="7">
        <dbReference type="Rhea" id="RHEA:60821"/>
    </physiologicalReaction>
</comment>
<evidence type="ECO:0000256" key="2">
    <source>
        <dbReference type="ARBA" id="ARBA00012381"/>
    </source>
</evidence>
<dbReference type="InterPro" id="IPR015376">
    <property type="entry name" value="Znr_NADH_PPase"/>
</dbReference>
<name>V9KUZ0_CALMI</name>
<protein>
    <recommendedName>
        <fullName evidence="2">NAD(+) diphosphatase</fullName>
        <ecNumber evidence="2">3.6.1.22</ecNumber>
    </recommendedName>
</protein>
<dbReference type="Gene3D" id="3.90.79.20">
    <property type="match status" value="1"/>
</dbReference>
<dbReference type="EC" id="3.6.1.22" evidence="2"/>
<keyword evidence="5" id="KW-0460">Magnesium</keyword>
<dbReference type="PROSITE" id="PS00893">
    <property type="entry name" value="NUDIX_BOX"/>
    <property type="match status" value="1"/>
</dbReference>
<dbReference type="PANTHER" id="PTHR11383">
    <property type="entry name" value="NUCLEOSIDE DIPHOSPHATE-LINKED MOIETY X MOTIF 13"/>
    <property type="match status" value="1"/>
</dbReference>
<dbReference type="Gene3D" id="3.90.79.10">
    <property type="entry name" value="Nucleoside Triphosphate Pyrophosphohydrolase"/>
    <property type="match status" value="1"/>
</dbReference>